<evidence type="ECO:0008006" key="2">
    <source>
        <dbReference type="Google" id="ProtNLM"/>
    </source>
</evidence>
<dbReference type="EMBL" id="MN739501">
    <property type="protein sequence ID" value="QHT08799.1"/>
    <property type="molecule type" value="Genomic_DNA"/>
</dbReference>
<evidence type="ECO:0000313" key="1">
    <source>
        <dbReference type="EMBL" id="QHT08799.1"/>
    </source>
</evidence>
<name>A0A6C0CYN4_9ZZZZ</name>
<organism evidence="1">
    <name type="scientific">viral metagenome</name>
    <dbReference type="NCBI Taxonomy" id="1070528"/>
    <lineage>
        <taxon>unclassified sequences</taxon>
        <taxon>metagenomes</taxon>
        <taxon>organismal metagenomes</taxon>
    </lineage>
</organism>
<accession>A0A6C0CYN4</accession>
<dbReference type="AlphaFoldDB" id="A0A6C0CYN4"/>
<dbReference type="Gene3D" id="3.30.40.220">
    <property type="match status" value="1"/>
</dbReference>
<sequence>MSKKIEIQGKRNIDKINKIEKPERKESQKWKIDDSLYTNRKQIELVNKLYLEEEGEEEVWIKREIQKKIKGYKNQDLIKKLINLNKFISLSQTIEKLVESKLKCFYCKENCELIYKDIFAKKQWTLDRINNNEGHNFDNVVICCYECNIKRGDMDSERFKRGKEIKIVRKGF</sequence>
<protein>
    <recommendedName>
        <fullName evidence="2">HNH endonuclease</fullName>
    </recommendedName>
</protein>
<reference evidence="1" key="1">
    <citation type="journal article" date="2020" name="Nature">
        <title>Giant virus diversity and host interactions through global metagenomics.</title>
        <authorList>
            <person name="Schulz F."/>
            <person name="Roux S."/>
            <person name="Paez-Espino D."/>
            <person name="Jungbluth S."/>
            <person name="Walsh D.A."/>
            <person name="Denef V.J."/>
            <person name="McMahon K.D."/>
            <person name="Konstantinidis K.T."/>
            <person name="Eloe-Fadrosh E.A."/>
            <person name="Kyrpides N.C."/>
            <person name="Woyke T."/>
        </authorList>
    </citation>
    <scope>NUCLEOTIDE SEQUENCE</scope>
    <source>
        <strain evidence="1">GVMAG-M-3300023109-53</strain>
    </source>
</reference>
<proteinExistence type="predicted"/>